<evidence type="ECO:0000313" key="3">
    <source>
        <dbReference type="Proteomes" id="UP001162734"/>
    </source>
</evidence>
<keyword evidence="1" id="KW-0732">Signal</keyword>
<organism evidence="2 3">
    <name type="scientific">Anaeromyxobacter paludicola</name>
    <dbReference type="NCBI Taxonomy" id="2918171"/>
    <lineage>
        <taxon>Bacteria</taxon>
        <taxon>Pseudomonadati</taxon>
        <taxon>Myxococcota</taxon>
        <taxon>Myxococcia</taxon>
        <taxon>Myxococcales</taxon>
        <taxon>Cystobacterineae</taxon>
        <taxon>Anaeromyxobacteraceae</taxon>
        <taxon>Anaeromyxobacter</taxon>
    </lineage>
</organism>
<dbReference type="InterPro" id="IPR045748">
    <property type="entry name" value="DcaP"/>
</dbReference>
<accession>A0ABM7XDC6</accession>
<dbReference type="Proteomes" id="UP001162734">
    <property type="component" value="Chromosome"/>
</dbReference>
<dbReference type="SUPFAM" id="SSF56935">
    <property type="entry name" value="Porins"/>
    <property type="match status" value="1"/>
</dbReference>
<evidence type="ECO:0000256" key="1">
    <source>
        <dbReference type="SAM" id="SignalP"/>
    </source>
</evidence>
<reference evidence="3" key="1">
    <citation type="journal article" date="2022" name="Int. J. Syst. Evol. Microbiol.">
        <title>Anaeromyxobacter oryzae sp. nov., Anaeromyxobacter diazotrophicus sp. nov. and Anaeromyxobacter paludicola sp. nov., isolated from paddy soils.</title>
        <authorList>
            <person name="Itoh H."/>
            <person name="Xu Z."/>
            <person name="Mise K."/>
            <person name="Masuda Y."/>
            <person name="Ushijima N."/>
            <person name="Hayakawa C."/>
            <person name="Shiratori Y."/>
            <person name="Senoo K."/>
        </authorList>
    </citation>
    <scope>NUCLEOTIDE SEQUENCE [LARGE SCALE GENOMIC DNA]</scope>
    <source>
        <strain evidence="3">Red630</strain>
    </source>
</reference>
<feature type="signal peptide" evidence="1">
    <location>
        <begin position="1"/>
        <end position="23"/>
    </location>
</feature>
<dbReference type="Pfam" id="PF19577">
    <property type="entry name" value="DcaP"/>
    <property type="match status" value="1"/>
</dbReference>
<keyword evidence="3" id="KW-1185">Reference proteome</keyword>
<evidence type="ECO:0000313" key="2">
    <source>
        <dbReference type="EMBL" id="BDG09817.1"/>
    </source>
</evidence>
<sequence>MTRTKLIATFAAFGLALSGAARAEDPGAFKIPGTDTTLKFNGFAEAAVMYELSGGYHDLQTACDYFLCPNGIALDGQKTNAPQAALTVAYSRFGLQSTTPSSIGAIGMRFELDAAKGYQLAGASDTHSATLRVRHAYGTVGDWLLIGQTWSTFADLNAFPDQMDENPVTNLAALRAPMIRLTAPTGPVKLTLALEDPYYTSLSNKANVTAYGNPYWTVPDIIGRVDVPFSMGSFSVRGVAKQYKNDVASKFGFGGAVGAAFNIGGDALVLDVSGGPGIGTYIYGTTLDAPEDVVVAGTDMKLWTVVGASLGFTHNWTPQVASNLIGSGTWTKDDSDVKAAVEAASAGSYGGFNKSVYTAGFNTRYSPAKSFWVGAEFYYNRRETFSGAKGEEWRGELVSHFNLF</sequence>
<gene>
    <name evidence="2" type="ORF">AMPC_29300</name>
</gene>
<dbReference type="EMBL" id="AP025592">
    <property type="protein sequence ID" value="BDG09817.1"/>
    <property type="molecule type" value="Genomic_DNA"/>
</dbReference>
<protein>
    <submittedName>
        <fullName evidence="2">Porin</fullName>
    </submittedName>
</protein>
<feature type="chain" id="PRO_5046216103" evidence="1">
    <location>
        <begin position="24"/>
        <end position="404"/>
    </location>
</feature>
<dbReference type="RefSeq" id="WP_248342219.1">
    <property type="nucleotide sequence ID" value="NZ_AP025592.1"/>
</dbReference>
<proteinExistence type="predicted"/>
<name>A0ABM7XDC6_9BACT</name>